<dbReference type="InterPro" id="IPR036291">
    <property type="entry name" value="NAD(P)-bd_dom_sf"/>
</dbReference>
<gene>
    <name evidence="1" type="ORF">D9611_010668</name>
</gene>
<organism evidence="1 2">
    <name type="scientific">Ephemerocybe angulata</name>
    <dbReference type="NCBI Taxonomy" id="980116"/>
    <lineage>
        <taxon>Eukaryota</taxon>
        <taxon>Fungi</taxon>
        <taxon>Dikarya</taxon>
        <taxon>Basidiomycota</taxon>
        <taxon>Agaricomycotina</taxon>
        <taxon>Agaricomycetes</taxon>
        <taxon>Agaricomycetidae</taxon>
        <taxon>Agaricales</taxon>
        <taxon>Agaricineae</taxon>
        <taxon>Psathyrellaceae</taxon>
        <taxon>Ephemerocybe</taxon>
    </lineage>
</organism>
<proteinExistence type="predicted"/>
<accession>A0A8H5BCV0</accession>
<keyword evidence="2" id="KW-1185">Reference proteome</keyword>
<evidence type="ECO:0000313" key="1">
    <source>
        <dbReference type="EMBL" id="KAF5320536.1"/>
    </source>
</evidence>
<dbReference type="EMBL" id="JAACJK010000169">
    <property type="protein sequence ID" value="KAF5320536.1"/>
    <property type="molecule type" value="Genomic_DNA"/>
</dbReference>
<name>A0A8H5BCV0_9AGAR</name>
<dbReference type="OrthoDB" id="809632at2759"/>
<dbReference type="AlphaFoldDB" id="A0A8H5BCV0"/>
<protein>
    <submittedName>
        <fullName evidence="1">Uncharacterized protein</fullName>
    </submittedName>
</protein>
<dbReference type="Gene3D" id="3.40.50.720">
    <property type="entry name" value="NAD(P)-binding Rossmann-like Domain"/>
    <property type="match status" value="1"/>
</dbReference>
<evidence type="ECO:0000313" key="2">
    <source>
        <dbReference type="Proteomes" id="UP000541558"/>
    </source>
</evidence>
<dbReference type="SUPFAM" id="SSF51735">
    <property type="entry name" value="NAD(P)-binding Rossmann-fold domains"/>
    <property type="match status" value="1"/>
</dbReference>
<dbReference type="Proteomes" id="UP000541558">
    <property type="component" value="Unassembled WGS sequence"/>
</dbReference>
<comment type="caution">
    <text evidence="1">The sequence shown here is derived from an EMBL/GenBank/DDBJ whole genome shotgun (WGS) entry which is preliminary data.</text>
</comment>
<sequence>MRFTLGSTFGLIGIATVYLSLGVYAVQDYSNPDSRDLVDEFLTQRDIESFKPSLRDYLEEAVSNYRRDLADYEYLEARAVRGVTVKPYGGAGKLIPLPHVSWSSTIGELKNTLVNGGHVTRLRPSDFDLVQDNASLPVGSTIFEVSDPQRPLEIWPSGMKMQKRIMVPEASNMTGLRLLTLKVIASAGSEEKVALLKSFGADIAFNYKTTNTLEVLEREGGIDM</sequence>
<reference evidence="1 2" key="1">
    <citation type="journal article" date="2020" name="ISME J.">
        <title>Uncovering the hidden diversity of litter-decomposition mechanisms in mushroom-forming fungi.</title>
        <authorList>
            <person name="Floudas D."/>
            <person name="Bentzer J."/>
            <person name="Ahren D."/>
            <person name="Johansson T."/>
            <person name="Persson P."/>
            <person name="Tunlid A."/>
        </authorList>
    </citation>
    <scope>NUCLEOTIDE SEQUENCE [LARGE SCALE GENOMIC DNA]</scope>
    <source>
        <strain evidence="1 2">CBS 175.51</strain>
    </source>
</reference>